<dbReference type="Proteomes" id="UP000622860">
    <property type="component" value="Unassembled WGS sequence"/>
</dbReference>
<dbReference type="PROSITE" id="PS51257">
    <property type="entry name" value="PROKAR_LIPOPROTEIN"/>
    <property type="match status" value="1"/>
</dbReference>
<dbReference type="EMBL" id="BMFR01000004">
    <property type="protein sequence ID" value="GGG72367.1"/>
    <property type="molecule type" value="Genomic_DNA"/>
</dbReference>
<comment type="caution">
    <text evidence="2">The sequence shown here is derived from an EMBL/GenBank/DDBJ whole genome shotgun (WGS) entry which is preliminary data.</text>
</comment>
<keyword evidence="1" id="KW-0732">Signal</keyword>
<name>A0A917M1V9_9BACI</name>
<evidence type="ECO:0008006" key="4">
    <source>
        <dbReference type="Google" id="ProtNLM"/>
    </source>
</evidence>
<reference evidence="2" key="2">
    <citation type="submission" date="2020-09" db="EMBL/GenBank/DDBJ databases">
        <authorList>
            <person name="Sun Q."/>
            <person name="Zhou Y."/>
        </authorList>
    </citation>
    <scope>NUCLEOTIDE SEQUENCE</scope>
    <source>
        <strain evidence="2">CGMCC 1.12754</strain>
    </source>
</reference>
<proteinExistence type="predicted"/>
<protein>
    <recommendedName>
        <fullName evidence="4">DUF5067 domain-containing protein</fullName>
    </recommendedName>
</protein>
<dbReference type="AlphaFoldDB" id="A0A917M1V9"/>
<sequence length="201" mass="22996">MRYITIAILLLLSLLSACTQDKVNKDADAIIKEANLTEFEKYMVKIAGTNSFHYDMEIKSKDVNKLHTTIDYYENGNFKRKIADSYTALSEKDLNETIRTVFIRQQPTNNQEQWISTVMTKDGYSSSESKLVITKRKEAESSTWGGISDETPLHIGEKRIIASLINSDKNAVSITYNMETEEEIKKATNYEQVYLISVELQ</sequence>
<dbReference type="RefSeq" id="WP_188454841.1">
    <property type="nucleotide sequence ID" value="NZ_BMFR01000004.1"/>
</dbReference>
<evidence type="ECO:0000313" key="3">
    <source>
        <dbReference type="Proteomes" id="UP000622860"/>
    </source>
</evidence>
<organism evidence="2 3">
    <name type="scientific">Virgibacillus oceani</name>
    <dbReference type="NCBI Taxonomy" id="1479511"/>
    <lineage>
        <taxon>Bacteria</taxon>
        <taxon>Bacillati</taxon>
        <taxon>Bacillota</taxon>
        <taxon>Bacilli</taxon>
        <taxon>Bacillales</taxon>
        <taxon>Bacillaceae</taxon>
        <taxon>Virgibacillus</taxon>
    </lineage>
</organism>
<evidence type="ECO:0000313" key="2">
    <source>
        <dbReference type="EMBL" id="GGG72367.1"/>
    </source>
</evidence>
<reference evidence="2" key="1">
    <citation type="journal article" date="2014" name="Int. J. Syst. Evol. Microbiol.">
        <title>Complete genome sequence of Corynebacterium casei LMG S-19264T (=DSM 44701T), isolated from a smear-ripened cheese.</title>
        <authorList>
            <consortium name="US DOE Joint Genome Institute (JGI-PGF)"/>
            <person name="Walter F."/>
            <person name="Albersmeier A."/>
            <person name="Kalinowski J."/>
            <person name="Ruckert C."/>
        </authorList>
    </citation>
    <scope>NUCLEOTIDE SEQUENCE</scope>
    <source>
        <strain evidence="2">CGMCC 1.12754</strain>
    </source>
</reference>
<evidence type="ECO:0000256" key="1">
    <source>
        <dbReference type="SAM" id="SignalP"/>
    </source>
</evidence>
<keyword evidence="3" id="KW-1185">Reference proteome</keyword>
<accession>A0A917M1V9</accession>
<feature type="signal peptide" evidence="1">
    <location>
        <begin position="1"/>
        <end position="19"/>
    </location>
</feature>
<feature type="chain" id="PRO_5039094358" description="DUF5067 domain-containing protein" evidence="1">
    <location>
        <begin position="20"/>
        <end position="201"/>
    </location>
</feature>
<gene>
    <name evidence="2" type="ORF">GCM10011398_15930</name>
</gene>